<protein>
    <submittedName>
        <fullName evidence="1">Uncharacterized protein</fullName>
    </submittedName>
</protein>
<reference evidence="2" key="1">
    <citation type="submission" date="2014-03" db="EMBL/GenBank/DDBJ databases">
        <title>The Genome Sequence of Puccinia striiformis f. sp. tritici PST-78.</title>
        <authorList>
            <consortium name="The Broad Institute Genome Sequencing Platform"/>
            <person name="Cuomo C."/>
            <person name="Hulbert S."/>
            <person name="Chen X."/>
            <person name="Walker B."/>
            <person name="Young S.K."/>
            <person name="Zeng Q."/>
            <person name="Gargeya S."/>
            <person name="Fitzgerald M."/>
            <person name="Haas B."/>
            <person name="Abouelleil A."/>
            <person name="Alvarado L."/>
            <person name="Arachchi H.M."/>
            <person name="Berlin A.M."/>
            <person name="Chapman S.B."/>
            <person name="Goldberg J."/>
            <person name="Griggs A."/>
            <person name="Gujja S."/>
            <person name="Hansen M."/>
            <person name="Howarth C."/>
            <person name="Imamovic A."/>
            <person name="Larimer J."/>
            <person name="McCowan C."/>
            <person name="Montmayeur A."/>
            <person name="Murphy C."/>
            <person name="Neiman D."/>
            <person name="Pearson M."/>
            <person name="Priest M."/>
            <person name="Roberts A."/>
            <person name="Saif S."/>
            <person name="Shea T."/>
            <person name="Sisk P."/>
            <person name="Sykes S."/>
            <person name="Wortman J."/>
            <person name="Nusbaum C."/>
            <person name="Birren B."/>
        </authorList>
    </citation>
    <scope>NUCLEOTIDE SEQUENCE [LARGE SCALE GENOMIC DNA]</scope>
    <source>
        <strain evidence="2">race PST-78</strain>
    </source>
</reference>
<evidence type="ECO:0000313" key="2">
    <source>
        <dbReference type="Proteomes" id="UP000054564"/>
    </source>
</evidence>
<dbReference type="EMBL" id="AJIL01000230">
    <property type="protein sequence ID" value="KNE90881.1"/>
    <property type="molecule type" value="Genomic_DNA"/>
</dbReference>
<dbReference type="Proteomes" id="UP000054564">
    <property type="component" value="Unassembled WGS sequence"/>
</dbReference>
<proteinExistence type="predicted"/>
<evidence type="ECO:0000313" key="1">
    <source>
        <dbReference type="EMBL" id="KNE90881.1"/>
    </source>
</evidence>
<name>A0A0L0UVA4_9BASI</name>
<comment type="caution">
    <text evidence="1">The sequence shown here is derived from an EMBL/GenBank/DDBJ whole genome shotgun (WGS) entry which is preliminary data.</text>
</comment>
<organism evidence="1 2">
    <name type="scientific">Puccinia striiformis f. sp. tritici PST-78</name>
    <dbReference type="NCBI Taxonomy" id="1165861"/>
    <lineage>
        <taxon>Eukaryota</taxon>
        <taxon>Fungi</taxon>
        <taxon>Dikarya</taxon>
        <taxon>Basidiomycota</taxon>
        <taxon>Pucciniomycotina</taxon>
        <taxon>Pucciniomycetes</taxon>
        <taxon>Pucciniales</taxon>
        <taxon>Pucciniaceae</taxon>
        <taxon>Puccinia</taxon>
    </lineage>
</organism>
<keyword evidence="2" id="KW-1185">Reference proteome</keyword>
<sequence>MTQIQGQKPRIHRIQLARRENKGEGETKWDCAKNHSYVAFVRILVSQDLRFACRSHPSVDVGDCEASSRREANATWVKFVSCYVDCDYTLLLLSSISAILATPTPSKQLWLDLNLPAHDDIAGFQSAGTLSNAPMETPIAIATGESTLIAHHLPVTGASKRQRVDHTKKSAGAKPLLQEESGTFYVRVIGNPFEDGAPKGADRFPLNNCMKKKAKTQWLNKYELKASVLTSTGQSFNVYDWSFVRRETQKHSSENGMDVVIVQSCKFHEFFSFVRRETQKHSSENGMDGLIVQSCKFHKFFDMLNMCKGPAD</sequence>
<dbReference type="AlphaFoldDB" id="A0A0L0UVA4"/>
<gene>
    <name evidence="1" type="ORF">PSTG_15672</name>
</gene>
<accession>A0A0L0UVA4</accession>